<reference evidence="3 4" key="1">
    <citation type="submission" date="2024-03" db="EMBL/GenBank/DDBJ databases">
        <authorList>
            <person name="Martinez-Hernandez J."/>
        </authorList>
    </citation>
    <scope>NUCLEOTIDE SEQUENCE [LARGE SCALE GENOMIC DNA]</scope>
</reference>
<protein>
    <submittedName>
        <fullName evidence="3">Uncharacterized protein</fullName>
    </submittedName>
</protein>
<dbReference type="EMBL" id="CAXHTB010000006">
    <property type="protein sequence ID" value="CAL0308262.1"/>
    <property type="molecule type" value="Genomic_DNA"/>
</dbReference>
<keyword evidence="2" id="KW-0012">Acyltransferase</keyword>
<organism evidence="3 4">
    <name type="scientific">Lupinus luteus</name>
    <name type="common">European yellow lupine</name>
    <dbReference type="NCBI Taxonomy" id="3873"/>
    <lineage>
        <taxon>Eukaryota</taxon>
        <taxon>Viridiplantae</taxon>
        <taxon>Streptophyta</taxon>
        <taxon>Embryophyta</taxon>
        <taxon>Tracheophyta</taxon>
        <taxon>Spermatophyta</taxon>
        <taxon>Magnoliopsida</taxon>
        <taxon>eudicotyledons</taxon>
        <taxon>Gunneridae</taxon>
        <taxon>Pentapetalae</taxon>
        <taxon>rosids</taxon>
        <taxon>fabids</taxon>
        <taxon>Fabales</taxon>
        <taxon>Fabaceae</taxon>
        <taxon>Papilionoideae</taxon>
        <taxon>50 kb inversion clade</taxon>
        <taxon>genistoids sensu lato</taxon>
        <taxon>core genistoids</taxon>
        <taxon>Genisteae</taxon>
        <taxon>Lupinus</taxon>
    </lineage>
</organism>
<proteinExistence type="predicted"/>
<dbReference type="SUPFAM" id="SSF52777">
    <property type="entry name" value="CoA-dependent acyltransferases"/>
    <property type="match status" value="1"/>
</dbReference>
<keyword evidence="4" id="KW-1185">Reference proteome</keyword>
<gene>
    <name evidence="3" type="ORF">LLUT_LOCUS9322</name>
</gene>
<dbReference type="AlphaFoldDB" id="A0AAV1WHA0"/>
<name>A0AAV1WHA0_LUPLU</name>
<accession>A0AAV1WHA0</accession>
<evidence type="ECO:0000313" key="3">
    <source>
        <dbReference type="EMBL" id="CAL0308262.1"/>
    </source>
</evidence>
<sequence length="426" mass="47693">METESSDTVHLRPLVKATVQLGIESYSVQAKKGSLLSEQLVSLKEQSMAILKDFITRHNVPQDVPDELLEASSEEDDNILEKPHVMLNLNHTRKAFGSCGAPPLLSLVSVRFHPVERIFFYSFPTTHSHDSSFFFDKIVPNLKTSLSLTLQKFLPLAGNIIWPSHSPKPIIQYNPGDAVSLLIAESNVDFNHVLQNSSCDASESCFLLPNLESSDSVCSVISLQNLVRTTFELSKRDLENFKKRVLSKWDEVDDDDQEEVNSKPHTVSYFVVTCAYVSTCIARAIQEAEKNEQKKFAFGFAVDCRARLEPPIPENYFWNCVNLHLVDAKSDDFAKEDGYVIVAKKIVSKIKNLGKDGVLDGVETLFSKHETRARLGIELIGVAGSSRFGVYETDFGWGRPSKVDITSVDRSLIIGMSESKDGKRWD</sequence>
<comment type="caution">
    <text evidence="3">The sequence shown here is derived from an EMBL/GenBank/DDBJ whole genome shotgun (WGS) entry which is preliminary data.</text>
</comment>
<dbReference type="Pfam" id="PF02458">
    <property type="entry name" value="Transferase"/>
    <property type="match status" value="2"/>
</dbReference>
<keyword evidence="1" id="KW-0808">Transferase</keyword>
<dbReference type="Gene3D" id="3.30.559.10">
    <property type="entry name" value="Chloramphenicol acetyltransferase-like domain"/>
    <property type="match status" value="2"/>
</dbReference>
<evidence type="ECO:0000256" key="2">
    <source>
        <dbReference type="ARBA" id="ARBA00023315"/>
    </source>
</evidence>
<dbReference type="PANTHER" id="PTHR31625">
    <property type="match status" value="1"/>
</dbReference>
<evidence type="ECO:0000256" key="1">
    <source>
        <dbReference type="ARBA" id="ARBA00022679"/>
    </source>
</evidence>
<dbReference type="GO" id="GO:0016747">
    <property type="term" value="F:acyltransferase activity, transferring groups other than amino-acyl groups"/>
    <property type="evidence" value="ECO:0007669"/>
    <property type="project" value="UniProtKB-ARBA"/>
</dbReference>
<dbReference type="Proteomes" id="UP001497480">
    <property type="component" value="Unassembled WGS sequence"/>
</dbReference>
<dbReference type="InterPro" id="IPR023213">
    <property type="entry name" value="CAT-like_dom_sf"/>
</dbReference>
<evidence type="ECO:0000313" key="4">
    <source>
        <dbReference type="Proteomes" id="UP001497480"/>
    </source>
</evidence>
<dbReference type="InterPro" id="IPR051504">
    <property type="entry name" value="Plant_metabolite_acyltrans"/>
</dbReference>